<feature type="chain" id="PRO_5007284039" evidence="4">
    <location>
        <begin position="22"/>
        <end position="79"/>
    </location>
</feature>
<dbReference type="Pfam" id="PF00014">
    <property type="entry name" value="Kunitz_BPTI"/>
    <property type="match status" value="1"/>
</dbReference>
<dbReference type="PROSITE" id="PS50279">
    <property type="entry name" value="BPTI_KUNITZ_2"/>
    <property type="match status" value="1"/>
</dbReference>
<dbReference type="SUPFAM" id="SSF57362">
    <property type="entry name" value="BPTI-like"/>
    <property type="match status" value="1"/>
</dbReference>
<dbReference type="InterPro" id="IPR050098">
    <property type="entry name" value="TFPI/VKTCI-like"/>
</dbReference>
<reference evidence="6" key="1">
    <citation type="journal article" date="2017" name="Ticks Tick Borne Dis.">
        <title>An insight into the sialome of Hyalomma excavatum.</title>
        <authorList>
            <person name="Ribeiro J.M."/>
            <person name="Slovak M."/>
            <person name="Francischetti I.M."/>
        </authorList>
    </citation>
    <scope>NUCLEOTIDE SEQUENCE</scope>
    <source>
        <strain evidence="6">Samish</strain>
        <tissue evidence="6">Salivary glands</tissue>
    </source>
</reference>
<evidence type="ECO:0000313" key="6">
    <source>
        <dbReference type="EMBL" id="JAP68086.1"/>
    </source>
</evidence>
<keyword evidence="1" id="KW-0646">Protease inhibitor</keyword>
<evidence type="ECO:0000259" key="5">
    <source>
        <dbReference type="PROSITE" id="PS50279"/>
    </source>
</evidence>
<dbReference type="Gene3D" id="4.10.410.10">
    <property type="entry name" value="Pancreatic trypsin inhibitor Kunitz domain"/>
    <property type="match status" value="1"/>
</dbReference>
<dbReference type="PRINTS" id="PR00759">
    <property type="entry name" value="BASICPTASE"/>
</dbReference>
<keyword evidence="3" id="KW-1015">Disulfide bond</keyword>
<dbReference type="SMART" id="SM00131">
    <property type="entry name" value="KU"/>
    <property type="match status" value="1"/>
</dbReference>
<keyword evidence="2" id="KW-0722">Serine protease inhibitor</keyword>
<dbReference type="InterPro" id="IPR020901">
    <property type="entry name" value="Prtase_inh_Kunz-CS"/>
</dbReference>
<dbReference type="InterPro" id="IPR036880">
    <property type="entry name" value="Kunitz_BPTI_sf"/>
</dbReference>
<dbReference type="PANTHER" id="PTHR10083">
    <property type="entry name" value="KUNITZ-TYPE PROTEASE INHIBITOR-RELATED"/>
    <property type="match status" value="1"/>
</dbReference>
<dbReference type="GO" id="GO:0004867">
    <property type="term" value="F:serine-type endopeptidase inhibitor activity"/>
    <property type="evidence" value="ECO:0007669"/>
    <property type="project" value="UniProtKB-KW"/>
</dbReference>
<proteinExistence type="evidence at transcript level"/>
<organism evidence="6">
    <name type="scientific">Hyalomma excavatum</name>
    <dbReference type="NCBI Taxonomy" id="257692"/>
    <lineage>
        <taxon>Eukaryota</taxon>
        <taxon>Metazoa</taxon>
        <taxon>Ecdysozoa</taxon>
        <taxon>Arthropoda</taxon>
        <taxon>Chelicerata</taxon>
        <taxon>Arachnida</taxon>
        <taxon>Acari</taxon>
        <taxon>Parasitiformes</taxon>
        <taxon>Ixodida</taxon>
        <taxon>Ixodoidea</taxon>
        <taxon>Ixodidae</taxon>
        <taxon>Hyalomminae</taxon>
        <taxon>Hyalomma</taxon>
    </lineage>
</organism>
<feature type="domain" description="BPTI/Kunitz inhibitor" evidence="5">
    <location>
        <begin position="28"/>
        <end position="78"/>
    </location>
</feature>
<sequence length="79" mass="8631">MSRFTVLAVLLVATFVTGSSAQRRPPLCSLPPVQGTCRGFFPSFYFDSSSGTCREFVYGGCKGNANRFESFQQCTRVCG</sequence>
<dbReference type="EMBL" id="GEFH01000495">
    <property type="protein sequence ID" value="JAP68086.1"/>
    <property type="molecule type" value="mRNA"/>
</dbReference>
<dbReference type="AlphaFoldDB" id="A0A131XQW5"/>
<evidence type="ECO:0000256" key="4">
    <source>
        <dbReference type="SAM" id="SignalP"/>
    </source>
</evidence>
<dbReference type="PROSITE" id="PS00280">
    <property type="entry name" value="BPTI_KUNITZ_1"/>
    <property type="match status" value="1"/>
</dbReference>
<keyword evidence="4" id="KW-0732">Signal</keyword>
<evidence type="ECO:0000256" key="1">
    <source>
        <dbReference type="ARBA" id="ARBA00022690"/>
    </source>
</evidence>
<protein>
    <submittedName>
        <fullName evidence="6">Putative chymotrypsin inhibitor</fullName>
    </submittedName>
</protein>
<dbReference type="CDD" id="cd00109">
    <property type="entry name" value="Kunitz-type"/>
    <property type="match status" value="1"/>
</dbReference>
<dbReference type="GO" id="GO:0005615">
    <property type="term" value="C:extracellular space"/>
    <property type="evidence" value="ECO:0007669"/>
    <property type="project" value="TreeGrafter"/>
</dbReference>
<evidence type="ECO:0000256" key="3">
    <source>
        <dbReference type="ARBA" id="ARBA00023157"/>
    </source>
</evidence>
<feature type="signal peptide" evidence="4">
    <location>
        <begin position="1"/>
        <end position="21"/>
    </location>
</feature>
<name>A0A131XQW5_9ACAR</name>
<dbReference type="FunFam" id="4.10.410.10:FF:000004">
    <property type="entry name" value="Tissue factor pathway inhibitor"/>
    <property type="match status" value="1"/>
</dbReference>
<dbReference type="InterPro" id="IPR002223">
    <property type="entry name" value="Kunitz_BPTI"/>
</dbReference>
<dbReference type="PANTHER" id="PTHR10083:SF328">
    <property type="entry name" value="TISSUE FACTOR PATHWAY INHIBITOR"/>
    <property type="match status" value="1"/>
</dbReference>
<evidence type="ECO:0000256" key="2">
    <source>
        <dbReference type="ARBA" id="ARBA00022900"/>
    </source>
</evidence>
<accession>A0A131XQW5</accession>